<evidence type="ECO:0000313" key="3">
    <source>
        <dbReference type="EMBL" id="OYD83461.1"/>
    </source>
</evidence>
<evidence type="ECO:0000259" key="1">
    <source>
        <dbReference type="Pfam" id="PF09828"/>
    </source>
</evidence>
<feature type="domain" description="ChrB C-terminal" evidence="1">
    <location>
        <begin position="183"/>
        <end position="314"/>
    </location>
</feature>
<dbReference type="Pfam" id="PF09828">
    <property type="entry name" value="ChrB_C"/>
    <property type="match status" value="1"/>
</dbReference>
<sequence length="324" mass="36259">MLLAHQLPPKPAYFRVKVWRRLQGLGAVAIKNSLYALPAGEQAREDFQWLLHEITEGGGEAAVFEARFVDGLTDPEVRALFDKARDADYEALAADARELTEGLAADPDSWSARKGDVRTQATRLRRRLAEIVAIDFFGAGGREPAEGLLAGIETRLAVAERDPDQEDTTMATKDVGKLKGRTWVTRRGVQVDRIASAWLIRRSIDPQARFKFVPDKGYAPEPGELRFDMFEAEYTHEGDQCTFEVLLAKLVPPDRALQAIAEIVHDIDLKDGKFQREEAAGIRTLLSGIAAATDDDERRLERGGALFEDLYEHFRKTRDRGDAR</sequence>
<feature type="domain" description="ChrB N-terminal" evidence="2">
    <location>
        <begin position="15"/>
        <end position="156"/>
    </location>
</feature>
<name>A0A235HCC5_AZOBR</name>
<evidence type="ECO:0000259" key="2">
    <source>
        <dbReference type="Pfam" id="PF20229"/>
    </source>
</evidence>
<comment type="caution">
    <text evidence="3">The sequence shown here is derived from an EMBL/GenBank/DDBJ whole genome shotgun (WGS) entry which is preliminary data.</text>
</comment>
<gene>
    <name evidence="3" type="ORF">CHT98_15725</name>
</gene>
<organism evidence="3 4">
    <name type="scientific">Azospirillum brasilense</name>
    <dbReference type="NCBI Taxonomy" id="192"/>
    <lineage>
        <taxon>Bacteria</taxon>
        <taxon>Pseudomonadati</taxon>
        <taxon>Pseudomonadota</taxon>
        <taxon>Alphaproteobacteria</taxon>
        <taxon>Rhodospirillales</taxon>
        <taxon>Azospirillaceae</taxon>
        <taxon>Azospirillum</taxon>
    </lineage>
</organism>
<dbReference type="AlphaFoldDB" id="A0A235HCC5"/>
<dbReference type="Proteomes" id="UP000215367">
    <property type="component" value="Unassembled WGS sequence"/>
</dbReference>
<reference evidence="3 4" key="1">
    <citation type="submission" date="2017-07" db="EMBL/GenBank/DDBJ databases">
        <title>Whole genome sequence of Azospirillum brasilense 2A1, a potential biofertilizer strain.</title>
        <authorList>
            <person name="Fontana C.A."/>
            <person name="Toffoli L.M."/>
            <person name="Salazar S.M."/>
            <person name="Puglisi E."/>
            <person name="Pedraza R."/>
            <person name="Bassi D."/>
            <person name="Cocconcelli P.S."/>
        </authorList>
    </citation>
    <scope>NUCLEOTIDE SEQUENCE [LARGE SCALE GENOMIC DNA]</scope>
    <source>
        <strain evidence="3 4">2A1</strain>
    </source>
</reference>
<dbReference type="EMBL" id="NOWT01000014">
    <property type="protein sequence ID" value="OYD83461.1"/>
    <property type="molecule type" value="Genomic_DNA"/>
</dbReference>
<protein>
    <submittedName>
        <fullName evidence="3">ChrB protein</fullName>
    </submittedName>
</protein>
<proteinExistence type="predicted"/>
<evidence type="ECO:0000313" key="4">
    <source>
        <dbReference type="Proteomes" id="UP000215367"/>
    </source>
</evidence>
<dbReference type="InterPro" id="IPR046858">
    <property type="entry name" value="ChrB_N"/>
</dbReference>
<accession>A0A235HCC5</accession>
<dbReference type="InterPro" id="IPR018634">
    <property type="entry name" value="ChrB_C"/>
</dbReference>
<dbReference type="Pfam" id="PF20229">
    <property type="entry name" value="ChrB_N"/>
    <property type="match status" value="1"/>
</dbReference>